<reference evidence="1" key="1">
    <citation type="submission" date="2014-05" db="EMBL/GenBank/DDBJ databases">
        <title>The transcriptome of the halophilic microalga Tetraselmis sp. GSL018 isolated from the Great Salt Lake, Utah.</title>
        <authorList>
            <person name="Jinkerson R.E."/>
            <person name="D'Adamo S."/>
            <person name="Posewitz M.C."/>
        </authorList>
    </citation>
    <scope>NUCLEOTIDE SEQUENCE</scope>
    <source>
        <strain evidence="1">GSL018</strain>
    </source>
</reference>
<evidence type="ECO:0000313" key="1">
    <source>
        <dbReference type="EMBL" id="JAC60871.1"/>
    </source>
</evidence>
<name>A0A061QR68_9CHLO</name>
<proteinExistence type="predicted"/>
<accession>A0A061QR68</accession>
<sequence>GCPLLQGGGGETRVWPLMDLTVSRTTREDKILGNLRKSGV</sequence>
<organism evidence="1">
    <name type="scientific">Tetraselmis sp. GSL018</name>
    <dbReference type="NCBI Taxonomy" id="582737"/>
    <lineage>
        <taxon>Eukaryota</taxon>
        <taxon>Viridiplantae</taxon>
        <taxon>Chlorophyta</taxon>
        <taxon>core chlorophytes</taxon>
        <taxon>Chlorodendrophyceae</taxon>
        <taxon>Chlorodendrales</taxon>
        <taxon>Chlorodendraceae</taxon>
        <taxon>Tetraselmis</taxon>
    </lineage>
</organism>
<protein>
    <submittedName>
        <fullName evidence="1">Uncharacterized protein</fullName>
    </submittedName>
</protein>
<feature type="non-terminal residue" evidence="1">
    <location>
        <position position="1"/>
    </location>
</feature>
<gene>
    <name evidence="1" type="ORF">TSPGSL018_27771</name>
</gene>
<dbReference type="EMBL" id="GBEZ01026330">
    <property type="protein sequence ID" value="JAC60871.1"/>
    <property type="molecule type" value="Transcribed_RNA"/>
</dbReference>
<dbReference type="AlphaFoldDB" id="A0A061QR68"/>